<protein>
    <recommendedName>
        <fullName evidence="2">PLD phosphodiesterase domain-containing protein</fullName>
    </recommendedName>
</protein>
<dbReference type="PANTHER" id="PTHR21248:SF22">
    <property type="entry name" value="PHOSPHOLIPASE D"/>
    <property type="match status" value="1"/>
</dbReference>
<dbReference type="InterPro" id="IPR001736">
    <property type="entry name" value="PLipase_D/transphosphatidylase"/>
</dbReference>
<evidence type="ECO:0000313" key="3">
    <source>
        <dbReference type="EMBL" id="KAL3768485.1"/>
    </source>
</evidence>
<dbReference type="PROSITE" id="PS50035">
    <property type="entry name" value="PLD"/>
    <property type="match status" value="2"/>
</dbReference>
<dbReference type="AlphaFoldDB" id="A0ABD3MX38"/>
<feature type="compositionally biased region" description="Basic and acidic residues" evidence="1">
    <location>
        <begin position="627"/>
        <end position="659"/>
    </location>
</feature>
<feature type="region of interest" description="Disordered" evidence="1">
    <location>
        <begin position="564"/>
        <end position="659"/>
    </location>
</feature>
<dbReference type="Proteomes" id="UP001530400">
    <property type="component" value="Unassembled WGS sequence"/>
</dbReference>
<sequence length="689" mass="76005">MNSFVTKLQFWKQDDASSGDEIFDKDATSLSHVGTAIHDCLRKHHNRHHHKMWNVTRGSIVENVQQTPKHLSKDDPEDSHSDWFPELMGELIAKTEYWCDVTSLGPPDGKFMECFKKGLATLAAKSVDKEKPVIVRMMFGNIAGMPVNCTAVIKALTADLPPDANIHLWVGAWRRGFSWNHSKLIAVDGVHLHTGGHNLWDKHYLACNPVHDLSIQLEGDVARDGHRYANQQWEFVERKQKTCVGCVVDMMPDGLPLVLKTRVTVSEWPEGVANVFPPMFTKEAVGETVTSRERSQANDVPLISIGRQGAMVYKARPSDDAILAMINSSNKIIRMTLQDIGPVCVPGSKKSLPGLKWPKAYLTAIGKAIYERGVDVEIVLSNPNSIPGGLKGTEANYGNGWDCVDVAAEIIKRIQKSYGTVDDEKLRAMIAENLRICFIRHDKESKYQDGKSIGLHSKHFIVDDTCCYIGSQNLYMCDLAEWGIVIDDETEVQKIKANYFDPLWENSFTGQDVDVQLVMDGLKIDRDGKSKMFGAGQNEQAAAMMPHGHGEYYDMEDAAVEVEEGDEPVVGDNDDKDADGAVTAAASSKDNTDASVSEANVTSEGDVAAGSVAPEESNDQLSGVNKTKSEESAGEEKKEGEDGNDHPEVVQNESHEQSKLAKLQLDCNWCGMGEALNMNKALNMKEGDE</sequence>
<accession>A0ABD3MX38</accession>
<dbReference type="SUPFAM" id="SSF56024">
    <property type="entry name" value="Phospholipase D/nuclease"/>
    <property type="match status" value="2"/>
</dbReference>
<proteinExistence type="predicted"/>
<evidence type="ECO:0000259" key="2">
    <source>
        <dbReference type="PROSITE" id="PS50035"/>
    </source>
</evidence>
<keyword evidence="4" id="KW-1185">Reference proteome</keyword>
<feature type="compositionally biased region" description="Polar residues" evidence="1">
    <location>
        <begin position="585"/>
        <end position="603"/>
    </location>
</feature>
<dbReference type="PANTHER" id="PTHR21248">
    <property type="entry name" value="CARDIOLIPIN SYNTHASE"/>
    <property type="match status" value="1"/>
</dbReference>
<organism evidence="3 4">
    <name type="scientific">Cyclotella atomus</name>
    <dbReference type="NCBI Taxonomy" id="382360"/>
    <lineage>
        <taxon>Eukaryota</taxon>
        <taxon>Sar</taxon>
        <taxon>Stramenopiles</taxon>
        <taxon>Ochrophyta</taxon>
        <taxon>Bacillariophyta</taxon>
        <taxon>Coscinodiscophyceae</taxon>
        <taxon>Thalassiosirophycidae</taxon>
        <taxon>Stephanodiscales</taxon>
        <taxon>Stephanodiscaceae</taxon>
        <taxon>Cyclotella</taxon>
    </lineage>
</organism>
<reference evidence="3 4" key="1">
    <citation type="submission" date="2024-10" db="EMBL/GenBank/DDBJ databases">
        <title>Updated reference genomes for cyclostephanoid diatoms.</title>
        <authorList>
            <person name="Roberts W.R."/>
            <person name="Alverson A.J."/>
        </authorList>
    </citation>
    <scope>NUCLEOTIDE SEQUENCE [LARGE SCALE GENOMIC DNA]</scope>
    <source>
        <strain evidence="3 4">AJA010-31</strain>
    </source>
</reference>
<feature type="domain" description="PLD phosphodiesterase" evidence="2">
    <location>
        <begin position="451"/>
        <end position="474"/>
    </location>
</feature>
<dbReference type="Gene3D" id="3.30.870.10">
    <property type="entry name" value="Endonuclease Chain A"/>
    <property type="match status" value="2"/>
</dbReference>
<evidence type="ECO:0000313" key="4">
    <source>
        <dbReference type="Proteomes" id="UP001530400"/>
    </source>
</evidence>
<gene>
    <name evidence="3" type="ORF">ACHAWO_008614</name>
</gene>
<name>A0ABD3MX38_9STRA</name>
<feature type="compositionally biased region" description="Acidic residues" evidence="1">
    <location>
        <begin position="564"/>
        <end position="577"/>
    </location>
</feature>
<dbReference type="SMART" id="SM00155">
    <property type="entry name" value="PLDc"/>
    <property type="match status" value="2"/>
</dbReference>
<evidence type="ECO:0000256" key="1">
    <source>
        <dbReference type="SAM" id="MobiDB-lite"/>
    </source>
</evidence>
<feature type="domain" description="PLD phosphodiesterase" evidence="2">
    <location>
        <begin position="176"/>
        <end position="203"/>
    </location>
</feature>
<comment type="caution">
    <text evidence="3">The sequence shown here is derived from an EMBL/GenBank/DDBJ whole genome shotgun (WGS) entry which is preliminary data.</text>
</comment>
<dbReference type="EMBL" id="JALLPJ020001346">
    <property type="protein sequence ID" value="KAL3768485.1"/>
    <property type="molecule type" value="Genomic_DNA"/>
</dbReference>